<reference evidence="2 3" key="1">
    <citation type="journal article" date="2020" name="bioRxiv">
        <title>Whole genome comparisons of ergot fungi reveals the divergence and evolution of species within the genus Claviceps are the result of varying mechanisms driving genome evolution and host range expansion.</title>
        <authorList>
            <person name="Wyka S.A."/>
            <person name="Mondo S.J."/>
            <person name="Liu M."/>
            <person name="Dettman J."/>
            <person name="Nalam V."/>
            <person name="Broders K.D."/>
        </authorList>
    </citation>
    <scope>NUCLEOTIDE SEQUENCE [LARGE SCALE GENOMIC DNA]</scope>
    <source>
        <strain evidence="2 3">LM576</strain>
    </source>
</reference>
<keyword evidence="3" id="KW-1185">Reference proteome</keyword>
<name>A0A9P7TP20_9HYPO</name>
<gene>
    <name evidence="2" type="ORF">E4U13_004533</name>
</gene>
<evidence type="ECO:0008006" key="4">
    <source>
        <dbReference type="Google" id="ProtNLM"/>
    </source>
</evidence>
<dbReference type="Proteomes" id="UP000732380">
    <property type="component" value="Unassembled WGS sequence"/>
</dbReference>
<dbReference type="EMBL" id="SRQM01000358">
    <property type="protein sequence ID" value="KAG6111896.1"/>
    <property type="molecule type" value="Genomic_DNA"/>
</dbReference>
<comment type="caution">
    <text evidence="2">The sequence shown here is derived from an EMBL/GenBank/DDBJ whole genome shotgun (WGS) entry which is preliminary data.</text>
</comment>
<feature type="transmembrane region" description="Helical" evidence="1">
    <location>
        <begin position="12"/>
        <end position="32"/>
    </location>
</feature>
<protein>
    <recommendedName>
        <fullName evidence="4">MARVEL domain-containing protein</fullName>
    </recommendedName>
</protein>
<organism evidence="2 3">
    <name type="scientific">Claviceps humidiphila</name>
    <dbReference type="NCBI Taxonomy" id="1294629"/>
    <lineage>
        <taxon>Eukaryota</taxon>
        <taxon>Fungi</taxon>
        <taxon>Dikarya</taxon>
        <taxon>Ascomycota</taxon>
        <taxon>Pezizomycotina</taxon>
        <taxon>Sordariomycetes</taxon>
        <taxon>Hypocreomycetidae</taxon>
        <taxon>Hypocreales</taxon>
        <taxon>Clavicipitaceae</taxon>
        <taxon>Claviceps</taxon>
    </lineage>
</organism>
<evidence type="ECO:0000256" key="1">
    <source>
        <dbReference type="SAM" id="Phobius"/>
    </source>
</evidence>
<evidence type="ECO:0000313" key="3">
    <source>
        <dbReference type="Proteomes" id="UP000732380"/>
    </source>
</evidence>
<sequence length="193" mass="22088">MSEHREPPTSRARVIIYTILRALQVAALITIITITARHVSYMKAPGFHVPPLLAAILAFAVILVVYCAIAYFLYWAVGLSEHRDNLIVYICAIVDGNLICYNGLVAFFIWYYYYHKQTISCNSLNNTDNKAEYLRDFYRQESDHIGDLHFVNADRATCVEYGHIFKLLISLCILFFASVATSAQYARDRNMDN</sequence>
<dbReference type="AlphaFoldDB" id="A0A9P7TP20"/>
<evidence type="ECO:0000313" key="2">
    <source>
        <dbReference type="EMBL" id="KAG6111896.1"/>
    </source>
</evidence>
<keyword evidence="1" id="KW-0472">Membrane</keyword>
<feature type="transmembrane region" description="Helical" evidence="1">
    <location>
        <begin position="86"/>
        <end position="113"/>
    </location>
</feature>
<keyword evidence="1" id="KW-1133">Transmembrane helix</keyword>
<feature type="transmembrane region" description="Helical" evidence="1">
    <location>
        <begin position="52"/>
        <end position="74"/>
    </location>
</feature>
<accession>A0A9P7TP20</accession>
<keyword evidence="1" id="KW-0812">Transmembrane</keyword>
<proteinExistence type="predicted"/>
<feature type="transmembrane region" description="Helical" evidence="1">
    <location>
        <begin position="164"/>
        <end position="186"/>
    </location>
</feature>